<accession>A0A7J6JNZ0</accession>
<reference evidence="2 3" key="1">
    <citation type="submission" date="2012-08" db="EMBL/GenBank/DDBJ databases">
        <authorList>
            <person name="Gan P.H.P."/>
            <person name="Ikeda K."/>
            <person name="Irieda H."/>
            <person name="Narusaka M."/>
            <person name="O'Connell R.J."/>
            <person name="Narusaka Y."/>
            <person name="Takano Y."/>
            <person name="Kubo Y."/>
            <person name="Shirasu K."/>
        </authorList>
    </citation>
    <scope>NUCLEOTIDE SEQUENCE [LARGE SCALE GENOMIC DNA]</scope>
    <source>
        <strain evidence="2 3">Nara gc5</strain>
    </source>
</reference>
<protein>
    <submittedName>
        <fullName evidence="2">Uncharacterized protein</fullName>
    </submittedName>
</protein>
<dbReference type="InParanoid" id="A0A7J6JNZ0"/>
<evidence type="ECO:0000256" key="1">
    <source>
        <dbReference type="SAM" id="MobiDB-lite"/>
    </source>
</evidence>
<feature type="compositionally biased region" description="Basic residues" evidence="1">
    <location>
        <begin position="1"/>
        <end position="10"/>
    </location>
</feature>
<dbReference type="AlphaFoldDB" id="A0A7J6JNZ0"/>
<dbReference type="GeneID" id="43604319"/>
<name>A0A7J6JNZ0_COLFN</name>
<feature type="region of interest" description="Disordered" evidence="1">
    <location>
        <begin position="1"/>
        <end position="69"/>
    </location>
</feature>
<sequence>MILHSTRLHHQTQTQHTNKSVRTHNTDKHQPTQYYHPSRVHTPGIPTSTLEQYPGKAPSATTIPGTATD</sequence>
<evidence type="ECO:0000313" key="2">
    <source>
        <dbReference type="EMBL" id="KAF4492516.1"/>
    </source>
</evidence>
<keyword evidence="3" id="KW-1185">Reference proteome</keyword>
<reference evidence="2 3" key="2">
    <citation type="submission" date="2020-04" db="EMBL/GenBank/DDBJ databases">
        <title>Genome sequencing and assembly of multiple isolates from the Colletotrichum gloeosporioides species complex.</title>
        <authorList>
            <person name="Gan P."/>
            <person name="Shirasu K."/>
        </authorList>
    </citation>
    <scope>NUCLEOTIDE SEQUENCE [LARGE SCALE GENOMIC DNA]</scope>
    <source>
        <strain evidence="2 3">Nara gc5</strain>
    </source>
</reference>
<dbReference type="Proteomes" id="UP000011096">
    <property type="component" value="Unassembled WGS sequence"/>
</dbReference>
<gene>
    <name evidence="2" type="ORF">CGGC5_v000839</name>
</gene>
<dbReference type="EMBL" id="ANPB02000001">
    <property type="protein sequence ID" value="KAF4492516.1"/>
    <property type="molecule type" value="Genomic_DNA"/>
</dbReference>
<dbReference type="RefSeq" id="XP_031882913.1">
    <property type="nucleotide sequence ID" value="XM_032020101.1"/>
</dbReference>
<proteinExistence type="predicted"/>
<feature type="compositionally biased region" description="Polar residues" evidence="1">
    <location>
        <begin position="59"/>
        <end position="69"/>
    </location>
</feature>
<comment type="caution">
    <text evidence="2">The sequence shown here is derived from an EMBL/GenBank/DDBJ whole genome shotgun (WGS) entry which is preliminary data.</text>
</comment>
<evidence type="ECO:0000313" key="3">
    <source>
        <dbReference type="Proteomes" id="UP000011096"/>
    </source>
</evidence>
<organism evidence="2 3">
    <name type="scientific">Colletotrichum fructicola (strain Nara gc5)</name>
    <name type="common">Anthracnose fungus</name>
    <name type="synonym">Colletotrichum gloeosporioides (strain Nara gc5)</name>
    <dbReference type="NCBI Taxonomy" id="1213859"/>
    <lineage>
        <taxon>Eukaryota</taxon>
        <taxon>Fungi</taxon>
        <taxon>Dikarya</taxon>
        <taxon>Ascomycota</taxon>
        <taxon>Pezizomycotina</taxon>
        <taxon>Sordariomycetes</taxon>
        <taxon>Hypocreomycetidae</taxon>
        <taxon>Glomerellales</taxon>
        <taxon>Glomerellaceae</taxon>
        <taxon>Colletotrichum</taxon>
        <taxon>Colletotrichum gloeosporioides species complex</taxon>
    </lineage>
</organism>